<dbReference type="Pfam" id="PF00083">
    <property type="entry name" value="Sugar_tr"/>
    <property type="match status" value="1"/>
</dbReference>
<keyword evidence="5" id="KW-0121">Carboxypeptidase</keyword>
<keyword evidence="4" id="KW-0813">Transport</keyword>
<dbReference type="AlphaFoldDB" id="A0AAV9NQX7"/>
<evidence type="ECO:0000256" key="10">
    <source>
        <dbReference type="ARBA" id="ARBA00023136"/>
    </source>
</evidence>
<dbReference type="GO" id="GO:0005351">
    <property type="term" value="F:carbohydrate:proton symporter activity"/>
    <property type="evidence" value="ECO:0007669"/>
    <property type="project" value="TreeGrafter"/>
</dbReference>
<evidence type="ECO:0000256" key="3">
    <source>
        <dbReference type="ARBA" id="ARBA00010992"/>
    </source>
</evidence>
<dbReference type="Gene3D" id="3.40.50.1820">
    <property type="entry name" value="alpha/beta hydrolase"/>
    <property type="match status" value="1"/>
</dbReference>
<comment type="similarity">
    <text evidence="2">Belongs to the peptidase S10 family.</text>
</comment>
<name>A0AAV9NQX7_9EURO</name>
<keyword evidence="16" id="KW-1185">Reference proteome</keyword>
<dbReference type="InterPro" id="IPR050360">
    <property type="entry name" value="MFS_Sugar_Transporters"/>
</dbReference>
<dbReference type="InterPro" id="IPR036259">
    <property type="entry name" value="MFS_trans_sf"/>
</dbReference>
<proteinExistence type="inferred from homology"/>
<feature type="transmembrane region" description="Helical" evidence="13">
    <location>
        <begin position="154"/>
        <end position="172"/>
    </location>
</feature>
<dbReference type="EMBL" id="JAVRRD010000002">
    <property type="protein sequence ID" value="KAK5062524.1"/>
    <property type="molecule type" value="Genomic_DNA"/>
</dbReference>
<dbReference type="InterPro" id="IPR005829">
    <property type="entry name" value="Sugar_transporter_CS"/>
</dbReference>
<evidence type="ECO:0000256" key="7">
    <source>
        <dbReference type="ARBA" id="ARBA00022692"/>
    </source>
</evidence>
<evidence type="ECO:0000256" key="11">
    <source>
        <dbReference type="ARBA" id="ARBA00023180"/>
    </source>
</evidence>
<dbReference type="InterPro" id="IPR001563">
    <property type="entry name" value="Peptidase_S10"/>
</dbReference>
<protein>
    <recommendedName>
        <fullName evidence="14">Major facilitator superfamily (MFS) profile domain-containing protein</fullName>
    </recommendedName>
</protein>
<dbReference type="GO" id="GO:0004185">
    <property type="term" value="F:serine-type carboxypeptidase activity"/>
    <property type="evidence" value="ECO:0007669"/>
    <property type="project" value="InterPro"/>
</dbReference>
<dbReference type="PROSITE" id="PS00216">
    <property type="entry name" value="SUGAR_TRANSPORT_1"/>
    <property type="match status" value="2"/>
</dbReference>
<feature type="region of interest" description="Disordered" evidence="12">
    <location>
        <begin position="1114"/>
        <end position="1144"/>
    </location>
</feature>
<dbReference type="PROSITE" id="PS00131">
    <property type="entry name" value="CARBOXYPEPT_SER_SER"/>
    <property type="match status" value="1"/>
</dbReference>
<organism evidence="15 16">
    <name type="scientific">Exophiala bonariae</name>
    <dbReference type="NCBI Taxonomy" id="1690606"/>
    <lineage>
        <taxon>Eukaryota</taxon>
        <taxon>Fungi</taxon>
        <taxon>Dikarya</taxon>
        <taxon>Ascomycota</taxon>
        <taxon>Pezizomycotina</taxon>
        <taxon>Eurotiomycetes</taxon>
        <taxon>Chaetothyriomycetidae</taxon>
        <taxon>Chaetothyriales</taxon>
        <taxon>Herpotrichiellaceae</taxon>
        <taxon>Exophiala</taxon>
    </lineage>
</organism>
<reference evidence="15 16" key="1">
    <citation type="submission" date="2023-08" db="EMBL/GenBank/DDBJ databases">
        <title>Black Yeasts Isolated from many extreme environments.</title>
        <authorList>
            <person name="Coleine C."/>
            <person name="Stajich J.E."/>
            <person name="Selbmann L."/>
        </authorList>
    </citation>
    <scope>NUCLEOTIDE SEQUENCE [LARGE SCALE GENOMIC DNA]</scope>
    <source>
        <strain evidence="15 16">CCFEE 5792</strain>
    </source>
</reference>
<feature type="transmembrane region" description="Helical" evidence="13">
    <location>
        <begin position="218"/>
        <end position="237"/>
    </location>
</feature>
<keyword evidence="11" id="KW-0325">Glycoprotein</keyword>
<evidence type="ECO:0000256" key="4">
    <source>
        <dbReference type="ARBA" id="ARBA00022448"/>
    </source>
</evidence>
<dbReference type="GO" id="GO:0016020">
    <property type="term" value="C:membrane"/>
    <property type="evidence" value="ECO:0007669"/>
    <property type="project" value="UniProtKB-SubCell"/>
</dbReference>
<dbReference type="Pfam" id="PF00450">
    <property type="entry name" value="Peptidase_S10"/>
    <property type="match status" value="1"/>
</dbReference>
<dbReference type="InterPro" id="IPR020846">
    <property type="entry name" value="MFS_dom"/>
</dbReference>
<dbReference type="FunFam" id="1.20.1250.20:FF:000134">
    <property type="entry name" value="MFS sugar transporter protein"/>
    <property type="match status" value="1"/>
</dbReference>
<feature type="transmembrane region" description="Helical" evidence="13">
    <location>
        <begin position="54"/>
        <end position="75"/>
    </location>
</feature>
<dbReference type="InterPro" id="IPR018202">
    <property type="entry name" value="Ser_caboxypep_ser_AS"/>
</dbReference>
<feature type="transmembrane region" description="Helical" evidence="13">
    <location>
        <begin position="95"/>
        <end position="112"/>
    </location>
</feature>
<evidence type="ECO:0000256" key="1">
    <source>
        <dbReference type="ARBA" id="ARBA00004141"/>
    </source>
</evidence>
<evidence type="ECO:0000313" key="15">
    <source>
        <dbReference type="EMBL" id="KAK5062524.1"/>
    </source>
</evidence>
<keyword evidence="6" id="KW-0645">Protease</keyword>
<evidence type="ECO:0000256" key="5">
    <source>
        <dbReference type="ARBA" id="ARBA00022645"/>
    </source>
</evidence>
<evidence type="ECO:0000256" key="9">
    <source>
        <dbReference type="ARBA" id="ARBA00022989"/>
    </source>
</evidence>
<comment type="subcellular location">
    <subcellularLocation>
        <location evidence="1">Membrane</location>
        <topology evidence="1">Multi-pass membrane protein</topology>
    </subcellularLocation>
</comment>
<comment type="similarity">
    <text evidence="3">Belongs to the major facilitator superfamily. Sugar transporter (TC 2.A.1.1) family.</text>
</comment>
<dbReference type="PANTHER" id="PTHR48022:SF79">
    <property type="entry name" value="LACTOSE PERMEASE, PUTATIVE (AFU_ORTHOLOGUE AFUA_6G01860)-RELATED"/>
    <property type="match status" value="1"/>
</dbReference>
<dbReference type="InterPro" id="IPR003663">
    <property type="entry name" value="Sugar/inositol_transpt"/>
</dbReference>
<keyword evidence="9 13" id="KW-1133">Transmembrane helix</keyword>
<keyword evidence="10 13" id="KW-0472">Membrane</keyword>
<feature type="transmembrane region" description="Helical" evidence="13">
    <location>
        <begin position="470"/>
        <end position="489"/>
    </location>
</feature>
<comment type="caution">
    <text evidence="15">The sequence shown here is derived from an EMBL/GenBank/DDBJ whole genome shotgun (WGS) entry which is preliminary data.</text>
</comment>
<keyword evidence="7 13" id="KW-0812">Transmembrane</keyword>
<evidence type="ECO:0000256" key="12">
    <source>
        <dbReference type="SAM" id="MobiDB-lite"/>
    </source>
</evidence>
<dbReference type="InterPro" id="IPR033124">
    <property type="entry name" value="Ser_caboxypep_his_AS"/>
</dbReference>
<dbReference type="PROSITE" id="PS50850">
    <property type="entry name" value="MFS"/>
    <property type="match status" value="1"/>
</dbReference>
<dbReference type="NCBIfam" id="TIGR00879">
    <property type="entry name" value="SP"/>
    <property type="match status" value="1"/>
</dbReference>
<gene>
    <name evidence="15" type="ORF">LTR84_004597</name>
</gene>
<feature type="transmembrane region" description="Helical" evidence="13">
    <location>
        <begin position="305"/>
        <end position="324"/>
    </location>
</feature>
<evidence type="ECO:0000256" key="2">
    <source>
        <dbReference type="ARBA" id="ARBA00009431"/>
    </source>
</evidence>
<feature type="transmembrane region" description="Helical" evidence="13">
    <location>
        <begin position="124"/>
        <end position="142"/>
    </location>
</feature>
<feature type="transmembrane region" description="Helical" evidence="13">
    <location>
        <begin position="401"/>
        <end position="420"/>
    </location>
</feature>
<feature type="transmembrane region" description="Helical" evidence="13">
    <location>
        <begin position="184"/>
        <end position="206"/>
    </location>
</feature>
<feature type="transmembrane region" description="Helical" evidence="13">
    <location>
        <begin position="344"/>
        <end position="362"/>
    </location>
</feature>
<evidence type="ECO:0000256" key="6">
    <source>
        <dbReference type="ARBA" id="ARBA00022670"/>
    </source>
</evidence>
<dbReference type="InterPro" id="IPR029058">
    <property type="entry name" value="AB_hydrolase_fold"/>
</dbReference>
<evidence type="ECO:0000256" key="8">
    <source>
        <dbReference type="ARBA" id="ARBA00022801"/>
    </source>
</evidence>
<dbReference type="Gene3D" id="1.20.1250.20">
    <property type="entry name" value="MFS general substrate transporter like domains"/>
    <property type="match status" value="1"/>
</dbReference>
<accession>A0AAV9NQX7</accession>
<dbReference type="Proteomes" id="UP001358417">
    <property type="component" value="Unassembled WGS sequence"/>
</dbReference>
<dbReference type="InterPro" id="IPR005828">
    <property type="entry name" value="MFS_sugar_transport-like"/>
</dbReference>
<dbReference type="GO" id="GO:0006508">
    <property type="term" value="P:proteolysis"/>
    <property type="evidence" value="ECO:0007669"/>
    <property type="project" value="UniProtKB-KW"/>
</dbReference>
<dbReference type="SUPFAM" id="SSF103473">
    <property type="entry name" value="MFS general substrate transporter"/>
    <property type="match status" value="1"/>
</dbReference>
<dbReference type="SUPFAM" id="SSF53474">
    <property type="entry name" value="alpha/beta-Hydrolases"/>
    <property type="match status" value="1"/>
</dbReference>
<evidence type="ECO:0000256" key="13">
    <source>
        <dbReference type="SAM" id="Phobius"/>
    </source>
</evidence>
<evidence type="ECO:0000259" key="14">
    <source>
        <dbReference type="PROSITE" id="PS50850"/>
    </source>
</evidence>
<dbReference type="GeneID" id="89972775"/>
<dbReference type="PRINTS" id="PR00724">
    <property type="entry name" value="CRBOXYPTASEC"/>
</dbReference>
<dbReference type="RefSeq" id="XP_064710796.1">
    <property type="nucleotide sequence ID" value="XM_064848172.1"/>
</dbReference>
<keyword evidence="8" id="KW-0378">Hydrolase</keyword>
<sequence length="1169" mass="127675">MDTKVTGINHFEDVDKHHDRAGTFEENHGIIVSRMEEALAQENPKALRKSFIKLYACIFVAYLCCATNGFDANTFGGLSAMPGFVDYFGINKNNQGLVAALYVIGNVAGSFVAGPCSDKYGRRAGMAIGSVICVIGAVAQTAAQNLSALEAGRFVLGIGAVIVQTAGPSYVVEIAYPKYRGQLTGGYQACFFLGTIISTWLEYGLYFCKTSSSFVWRVPLAVQATPSLAILCCVWMIPESPRWLLAHDRLEEASDILVKYHGDGNPDSIVVKVELEEMMEVIKMDGSDKRFWDFRELFNSRSARYRTFLVTCIAWFGELDLPPTSYYFPLMAKTAGITSVQTQLLLNALQTPIMMIAALCGLRFVEKLGRRKVLMASSAGMSASVAVITACTANQAGKPAVGATGVAFLYVFLVVFAFAWTPMQSLYPSEVLAFSTRAKGLAYLNFMNNAVKVLNTYVPPVAIANSGYKFYILYIIWDAFGVIVIYFFFVETRGRSLEELDELFAAKNPRKQSYFPAEPQNVTVVKSQIQDGVYVSYKEPGLCETTPGVRSYAGYVHLPPGVVDDLGVFQNYTINTFFWFFESRKDPENAPLSIWMNGGPGSSSMIGLLQENGPCNVNYDSNTTTLNPWSWNNEVNMLYIDQPDQVGLGYDVLSNGTQDLLDPSGDVIIEDFSGGVPEQNTTFLVGTFPSQLINSSSNGTTNAARALWHFSQVWFQNFPEYKPNDNRVSIWTESYGGRYGPAFTAFFQEQNEKIANKTWTDAGETYPIHLDTLGIINGCVDLLTQEPSYPHMAYNNTYGIEAINRTVYEASLASFDKPGGVRELIETCRRLASESDPENQGNNVTVNEACVAASDAASAMEAPYSEYSGRNYYDIAAIDPDPFPPNYYIGWLNQPHVQQALGVPVNYTNPGGNAPYYGFQLTGDYARGGYLEDLSSLIEDGIKVALVYGDRDYACNWIGGEAVSLAVKYSHSQDFASAGYANITTNSSYVGGLVRQFGNFSFSRVFNAGHEVPAYQAETSYELFMRATFNRDMADGTVDTAGNQSYKTTGLADTWSVKNVAPESDPPVCYTYYPIGTCTDEQLESVIDGSAVIQNYIVMDDYSSKLFPDLANRTSGGTAEANGTESGSGGGGASASPTSAAGGNGGNHLRIPNMMSLVFASIAMLAVLI</sequence>
<feature type="domain" description="Major facilitator superfamily (MFS) profile" evidence="14">
    <location>
        <begin position="57"/>
        <end position="493"/>
    </location>
</feature>
<dbReference type="PANTHER" id="PTHR48022">
    <property type="entry name" value="PLASTIDIC GLUCOSE TRANSPORTER 4"/>
    <property type="match status" value="1"/>
</dbReference>
<evidence type="ECO:0000313" key="16">
    <source>
        <dbReference type="Proteomes" id="UP001358417"/>
    </source>
</evidence>
<dbReference type="PROSITE" id="PS00560">
    <property type="entry name" value="CARBOXYPEPT_SER_HIS"/>
    <property type="match status" value="1"/>
</dbReference>